<evidence type="ECO:0000313" key="3">
    <source>
        <dbReference type="Proteomes" id="UP000263900"/>
    </source>
</evidence>
<dbReference type="AlphaFoldDB" id="A0A3B7MZE7"/>
<dbReference type="InterPro" id="IPR028973">
    <property type="entry name" value="PhnB-like"/>
</dbReference>
<dbReference type="PANTHER" id="PTHR33990:SF2">
    <property type="entry name" value="PHNB-LIKE DOMAIN-CONTAINING PROTEIN"/>
    <property type="match status" value="1"/>
</dbReference>
<dbReference type="EMBL" id="CP032157">
    <property type="protein sequence ID" value="AXY78470.1"/>
    <property type="molecule type" value="Genomic_DNA"/>
</dbReference>
<gene>
    <name evidence="2" type="ORF">D3H65_01235</name>
</gene>
<dbReference type="PANTHER" id="PTHR33990">
    <property type="entry name" value="PROTEIN YJDN-RELATED"/>
    <property type="match status" value="1"/>
</dbReference>
<protein>
    <submittedName>
        <fullName evidence="2">VOC family protein</fullName>
    </submittedName>
</protein>
<dbReference type="KEGG" id="pseg:D3H65_01235"/>
<proteinExistence type="predicted"/>
<dbReference type="SUPFAM" id="SSF54593">
    <property type="entry name" value="Glyoxalase/Bleomycin resistance protein/Dihydroxybiphenyl dioxygenase"/>
    <property type="match status" value="1"/>
</dbReference>
<dbReference type="Pfam" id="PF06983">
    <property type="entry name" value="3-dmu-9_3-mt"/>
    <property type="match status" value="1"/>
</dbReference>
<dbReference type="PIRSF" id="PIRSF021700">
    <property type="entry name" value="3_dmu_93_MTrfase"/>
    <property type="match status" value="1"/>
</dbReference>
<accession>A0A3B7MZE7</accession>
<dbReference type="OrthoDB" id="9806473at2"/>
<keyword evidence="3" id="KW-1185">Reference proteome</keyword>
<dbReference type="Gene3D" id="3.10.180.10">
    <property type="entry name" value="2,3-Dihydroxybiphenyl 1,2-Dioxygenase, domain 1"/>
    <property type="match status" value="1"/>
</dbReference>
<feature type="domain" description="PhnB-like" evidence="1">
    <location>
        <begin position="2"/>
        <end position="117"/>
    </location>
</feature>
<name>A0A3B7MZE7_9BACT</name>
<dbReference type="Proteomes" id="UP000263900">
    <property type="component" value="Chromosome"/>
</dbReference>
<evidence type="ECO:0000259" key="1">
    <source>
        <dbReference type="Pfam" id="PF06983"/>
    </source>
</evidence>
<dbReference type="InterPro" id="IPR029068">
    <property type="entry name" value="Glyas_Bleomycin-R_OHBP_Dase"/>
</dbReference>
<evidence type="ECO:0000313" key="2">
    <source>
        <dbReference type="EMBL" id="AXY78470.1"/>
    </source>
</evidence>
<dbReference type="CDD" id="cd06588">
    <property type="entry name" value="PhnB_like"/>
    <property type="match status" value="1"/>
</dbReference>
<sequence>MQKIVTFLWFDGQAEEAVKFYISLFKDSKIVTIARYPDSVPGLGGKVLTAVFELNGQRFMALDGGPQFKFNEAVSLFINCDNQEEIDYFWNKLTADGGKEGNCGWLKDKFGLSWQVVPARMGELMQPKDPSKGGRAIQALMQMSKISIQTLEEA</sequence>
<dbReference type="InterPro" id="IPR009725">
    <property type="entry name" value="3_dmu_93_MTrfase"/>
</dbReference>
<dbReference type="RefSeq" id="WP_119054342.1">
    <property type="nucleotide sequence ID" value="NZ_CP032157.1"/>
</dbReference>
<reference evidence="2 3" key="1">
    <citation type="submission" date="2018-09" db="EMBL/GenBank/DDBJ databases">
        <title>Genome sequencing of strain 6GH32-13.</title>
        <authorList>
            <person name="Weon H.-Y."/>
            <person name="Heo J."/>
            <person name="Kwon S.-W."/>
        </authorList>
    </citation>
    <scope>NUCLEOTIDE SEQUENCE [LARGE SCALE GENOMIC DNA]</scope>
    <source>
        <strain evidence="2 3">5GH32-13</strain>
    </source>
</reference>
<organism evidence="2 3">
    <name type="scientific">Paraflavitalea soli</name>
    <dbReference type="NCBI Taxonomy" id="2315862"/>
    <lineage>
        <taxon>Bacteria</taxon>
        <taxon>Pseudomonadati</taxon>
        <taxon>Bacteroidota</taxon>
        <taxon>Chitinophagia</taxon>
        <taxon>Chitinophagales</taxon>
        <taxon>Chitinophagaceae</taxon>
        <taxon>Paraflavitalea</taxon>
    </lineage>
</organism>